<name>A0A818J0U3_9BILA</name>
<organism evidence="2 3">
    <name type="scientific">Rotaria sordida</name>
    <dbReference type="NCBI Taxonomy" id="392033"/>
    <lineage>
        <taxon>Eukaryota</taxon>
        <taxon>Metazoa</taxon>
        <taxon>Spiralia</taxon>
        <taxon>Gnathifera</taxon>
        <taxon>Rotifera</taxon>
        <taxon>Eurotatoria</taxon>
        <taxon>Bdelloidea</taxon>
        <taxon>Philodinida</taxon>
        <taxon>Philodinidae</taxon>
        <taxon>Rotaria</taxon>
    </lineage>
</organism>
<evidence type="ECO:0000313" key="3">
    <source>
        <dbReference type="Proteomes" id="UP000663836"/>
    </source>
</evidence>
<evidence type="ECO:0000313" key="1">
    <source>
        <dbReference type="EMBL" id="CAF0857551.1"/>
    </source>
</evidence>
<evidence type="ECO:0000313" key="2">
    <source>
        <dbReference type="EMBL" id="CAF3536185.1"/>
    </source>
</evidence>
<gene>
    <name evidence="2" type="ORF">JBS370_LOCUS619</name>
    <name evidence="1" type="ORF">ZHD862_LOCUS5205</name>
</gene>
<proteinExistence type="predicted"/>
<dbReference type="Proteomes" id="UP000663836">
    <property type="component" value="Unassembled WGS sequence"/>
</dbReference>
<dbReference type="Proteomes" id="UP000663864">
    <property type="component" value="Unassembled WGS sequence"/>
</dbReference>
<dbReference type="EMBL" id="CAJOBD010000017">
    <property type="protein sequence ID" value="CAF3536185.1"/>
    <property type="molecule type" value="Genomic_DNA"/>
</dbReference>
<protein>
    <submittedName>
        <fullName evidence="2">Uncharacterized protein</fullName>
    </submittedName>
</protein>
<dbReference type="AlphaFoldDB" id="A0A818J0U3"/>
<comment type="caution">
    <text evidence="2">The sequence shown here is derived from an EMBL/GenBank/DDBJ whole genome shotgun (WGS) entry which is preliminary data.</text>
</comment>
<accession>A0A818J0U3</accession>
<dbReference type="EMBL" id="CAJNOT010000135">
    <property type="protein sequence ID" value="CAF0857551.1"/>
    <property type="molecule type" value="Genomic_DNA"/>
</dbReference>
<reference evidence="2" key="1">
    <citation type="submission" date="2021-02" db="EMBL/GenBank/DDBJ databases">
        <authorList>
            <person name="Nowell W R."/>
        </authorList>
    </citation>
    <scope>NUCLEOTIDE SEQUENCE</scope>
</reference>
<sequence>MLIRNRSLCSRVFVFDISISKIHFDKTFDNVDDDLNEDNDLSNIIDYCIGNSTNSINNADDSFNDNNDEFPHNFHVNLNHGDHYPMTYLGHDSIMDNYNMVDILVKYDCDLYESYLN</sequence>